<keyword evidence="6 11" id="KW-1133">Transmembrane helix</keyword>
<keyword evidence="4" id="KW-1003">Cell membrane</keyword>
<comment type="subcellular location">
    <subcellularLocation>
        <location evidence="1">Cell membrane</location>
        <topology evidence="1">Multi-pass membrane protein</topology>
    </subcellularLocation>
</comment>
<evidence type="ECO:0000256" key="6">
    <source>
        <dbReference type="ARBA" id="ARBA00022989"/>
    </source>
</evidence>
<evidence type="ECO:0000256" key="3">
    <source>
        <dbReference type="ARBA" id="ARBA00022448"/>
    </source>
</evidence>
<feature type="transmembrane region" description="Helical" evidence="11">
    <location>
        <begin position="420"/>
        <end position="438"/>
    </location>
</feature>
<dbReference type="Gene3D" id="1.20.1730.10">
    <property type="entry name" value="Sodium/glucose cotransporter"/>
    <property type="match status" value="1"/>
</dbReference>
<dbReference type="Pfam" id="PF00474">
    <property type="entry name" value="SSF"/>
    <property type="match status" value="1"/>
</dbReference>
<comment type="similarity">
    <text evidence="2">Belongs to the sodium:solute symporter (SSF) (TC 2.A.21) family.</text>
</comment>
<evidence type="ECO:0000256" key="1">
    <source>
        <dbReference type="ARBA" id="ARBA00004651"/>
    </source>
</evidence>
<evidence type="ECO:0000256" key="4">
    <source>
        <dbReference type="ARBA" id="ARBA00022475"/>
    </source>
</evidence>
<feature type="transmembrane region" description="Helical" evidence="11">
    <location>
        <begin position="84"/>
        <end position="106"/>
    </location>
</feature>
<protein>
    <recommendedName>
        <fullName evidence="13">Sodium/glucose cotransporter</fullName>
    </recommendedName>
</protein>
<keyword evidence="5 11" id="KW-0812">Transmembrane</keyword>
<feature type="transmembrane region" description="Helical" evidence="11">
    <location>
        <begin position="16"/>
        <end position="33"/>
    </location>
</feature>
<evidence type="ECO:0008006" key="13">
    <source>
        <dbReference type="Google" id="ProtNLM"/>
    </source>
</evidence>
<evidence type="ECO:0000256" key="5">
    <source>
        <dbReference type="ARBA" id="ARBA00022692"/>
    </source>
</evidence>
<keyword evidence="7" id="KW-0915">Sodium</keyword>
<feature type="transmembrane region" description="Helical" evidence="11">
    <location>
        <begin position="53"/>
        <end position="72"/>
    </location>
</feature>
<dbReference type="PROSITE" id="PS50283">
    <property type="entry name" value="NA_SOLUT_SYMP_3"/>
    <property type="match status" value="1"/>
</dbReference>
<feature type="transmembrane region" description="Helical" evidence="11">
    <location>
        <begin position="326"/>
        <end position="351"/>
    </location>
</feature>
<dbReference type="EMBL" id="UINC01003459">
    <property type="protein sequence ID" value="SVA06506.1"/>
    <property type="molecule type" value="Genomic_DNA"/>
</dbReference>
<keyword evidence="3" id="KW-0813">Transport</keyword>
<dbReference type="InterPro" id="IPR001734">
    <property type="entry name" value="Na/solute_symporter"/>
</dbReference>
<dbReference type="InterPro" id="IPR051163">
    <property type="entry name" value="Sodium:Solute_Symporter_SSF"/>
</dbReference>
<evidence type="ECO:0000256" key="10">
    <source>
        <dbReference type="ARBA" id="ARBA00023201"/>
    </source>
</evidence>
<reference evidence="12" key="1">
    <citation type="submission" date="2018-05" db="EMBL/GenBank/DDBJ databases">
        <authorList>
            <person name="Lanie J.A."/>
            <person name="Ng W.-L."/>
            <person name="Kazmierczak K.M."/>
            <person name="Andrzejewski T.M."/>
            <person name="Davidsen T.M."/>
            <person name="Wayne K.J."/>
            <person name="Tettelin H."/>
            <person name="Glass J.I."/>
            <person name="Rusch D."/>
            <person name="Podicherti R."/>
            <person name="Tsui H.-C.T."/>
            <person name="Winkler M.E."/>
        </authorList>
    </citation>
    <scope>NUCLEOTIDE SEQUENCE</scope>
</reference>
<feature type="transmembrane region" description="Helical" evidence="11">
    <location>
        <begin position="127"/>
        <end position="148"/>
    </location>
</feature>
<dbReference type="GO" id="GO:0015293">
    <property type="term" value="F:symporter activity"/>
    <property type="evidence" value="ECO:0007669"/>
    <property type="project" value="TreeGrafter"/>
</dbReference>
<feature type="transmembrane region" description="Helical" evidence="11">
    <location>
        <begin position="240"/>
        <end position="259"/>
    </location>
</feature>
<feature type="transmembrane region" description="Helical" evidence="11">
    <location>
        <begin position="385"/>
        <end position="405"/>
    </location>
</feature>
<evidence type="ECO:0000256" key="8">
    <source>
        <dbReference type="ARBA" id="ARBA00023065"/>
    </source>
</evidence>
<organism evidence="12">
    <name type="scientific">marine metagenome</name>
    <dbReference type="NCBI Taxonomy" id="408172"/>
    <lineage>
        <taxon>unclassified sequences</taxon>
        <taxon>metagenomes</taxon>
        <taxon>ecological metagenomes</taxon>
    </lineage>
</organism>
<dbReference type="GO" id="GO:0005886">
    <property type="term" value="C:plasma membrane"/>
    <property type="evidence" value="ECO:0007669"/>
    <property type="project" value="UniProtKB-SubCell"/>
</dbReference>
<accession>A0A381SR97</accession>
<dbReference type="PANTHER" id="PTHR42985:SF40">
    <property type="entry name" value="LD47995P-RELATED"/>
    <property type="match status" value="1"/>
</dbReference>
<feature type="transmembrane region" description="Helical" evidence="11">
    <location>
        <begin position="163"/>
        <end position="184"/>
    </location>
</feature>
<dbReference type="NCBIfam" id="TIGR00813">
    <property type="entry name" value="sss"/>
    <property type="match status" value="1"/>
</dbReference>
<evidence type="ECO:0000313" key="12">
    <source>
        <dbReference type="EMBL" id="SVA06506.1"/>
    </source>
</evidence>
<feature type="transmembrane region" description="Helical" evidence="11">
    <location>
        <begin position="196"/>
        <end position="220"/>
    </location>
</feature>
<feature type="transmembrane region" description="Helical" evidence="11">
    <location>
        <begin position="475"/>
        <end position="496"/>
    </location>
</feature>
<dbReference type="GO" id="GO:0006814">
    <property type="term" value="P:sodium ion transport"/>
    <property type="evidence" value="ECO:0007669"/>
    <property type="project" value="UniProtKB-KW"/>
</dbReference>
<dbReference type="InterPro" id="IPR038377">
    <property type="entry name" value="Na/Glc_symporter_sf"/>
</dbReference>
<gene>
    <name evidence="12" type="ORF">METZ01_LOCUS59360</name>
</gene>
<evidence type="ECO:0000256" key="9">
    <source>
        <dbReference type="ARBA" id="ARBA00023136"/>
    </source>
</evidence>
<evidence type="ECO:0000256" key="2">
    <source>
        <dbReference type="ARBA" id="ARBA00006434"/>
    </source>
</evidence>
<keyword evidence="9 11" id="KW-0472">Membrane</keyword>
<feature type="transmembrane region" description="Helical" evidence="11">
    <location>
        <begin position="445"/>
        <end position="463"/>
    </location>
</feature>
<name>A0A381SR97_9ZZZZ</name>
<evidence type="ECO:0000256" key="7">
    <source>
        <dbReference type="ARBA" id="ARBA00023053"/>
    </source>
</evidence>
<dbReference type="PANTHER" id="PTHR42985">
    <property type="entry name" value="SODIUM-COUPLED MONOCARBOXYLATE TRANSPORTER"/>
    <property type="match status" value="1"/>
</dbReference>
<evidence type="ECO:0000256" key="11">
    <source>
        <dbReference type="SAM" id="Phobius"/>
    </source>
</evidence>
<keyword evidence="8" id="KW-0406">Ion transport</keyword>
<proteinExistence type="inferred from homology"/>
<keyword evidence="10" id="KW-0739">Sodium transport</keyword>
<dbReference type="AlphaFoldDB" id="A0A381SR97"/>
<feature type="transmembrane region" description="Helical" evidence="11">
    <location>
        <begin position="280"/>
        <end position="306"/>
    </location>
</feature>
<sequence length="502" mass="55146">MTICHPSLAAISSIDWAIIVLYAIGMVAVGFYYSRKINNTEDYLLGGRQMKPLMVGLSLFASLLSTISYLSYTGEMIRYGPMFITGALAFPFVIFVVGSFMIPYFMKLRVTSAYEILEQRLGLSIRLLGSSLFTLIRLFWMAVIIHATTDKVMIPVLGLAESWTVPICILMGVVTIIYTSLGGLRAVVFTDVIQSGILFGGGLLTVVLVANELGGIRELWPGEWLTHWEKPNWGYDPEARMTFVSMFLAVFCWHTCTAGSDQVVIQRYFATRNVQAARRVLVINLVADFFAMLLMAMVGLALIAYFTANPGMFGENQSLTNNSDQLFPRFISKGLPVGLTGLVIAGLLAAAMSSLSSGMNSTSSVITSDFISRLRSREPDEKSKIVIARWVSLLIGVAVVALSLIVDRVPGNLFEVANKVVNLFVSPLFVLFFLAMFVRFSNARGAWCGVLTSITIAVLIAFWEKITDFKGISFLWIMPAAFVGGTLVGTVASFVLRTKQET</sequence>